<accession>A0A418YDT6</accession>
<protein>
    <submittedName>
        <fullName evidence="2">Glycosyltransferase</fullName>
    </submittedName>
</protein>
<keyword evidence="3" id="KW-1185">Reference proteome</keyword>
<evidence type="ECO:0000313" key="3">
    <source>
        <dbReference type="Proteomes" id="UP000283255"/>
    </source>
</evidence>
<sequence length="548" mass="63198">MKSHFGGVNMNSKFKLLLFAAGKLDKIGGIQRSYQILLNFLIENGWDITLVGFWEGREYDRNKLSYSLSNKIKIKIINYGFETNDLKEVEKVKNIIREESPSISLIVNSSRVGLSFAQILNEMNESYVYSIRGSSEYCLKYLWPCRKSLEVVFQASNYSHVLMPSYADFFPKDIKEKIRVIPSQIEPAQVMANVADKNSDEDFVILYSGRFSFEKRIDLLISAFSMIKDSNPEWKLLLVGDGPEKESLINLVKDLSLSTHISFLSVNNTEAMYDIYPRVHLKVLPSEQEGCPMALREAMAHSIPVIAFEECSGANEIIEHNKNGLLVGGGDRVSNLAQAIEVLIHSPELRETMGGNALETSREYDPEIINKAWEKLILDGMQAESNYSKEMISSRAEAKHTLRKFSESEKYWNHYLFERDKTVFENHKDDYYLVFGSTFFDHVYYLENYVDVKRSGEDPLLHYISVGWKCGFNPSEEFSTEKYIKYYMDGDAKGLCPLTHYLEVGRFSGARAIFVSSGYYTKWPRRRRTWKQNKKDPYLTVFNKNLKK</sequence>
<dbReference type="InterPro" id="IPR001296">
    <property type="entry name" value="Glyco_trans_1"/>
</dbReference>
<gene>
    <name evidence="2" type="ORF">D1Z90_11485</name>
</gene>
<reference evidence="2 3" key="1">
    <citation type="submission" date="2018-09" db="EMBL/GenBank/DDBJ databases">
        <authorList>
            <person name="Wang F."/>
        </authorList>
    </citation>
    <scope>NUCLEOTIDE SEQUENCE [LARGE SCALE GENOMIC DNA]</scope>
    <source>
        <strain evidence="2 3">PLHSC7-2</strain>
    </source>
</reference>
<reference evidence="2 3" key="2">
    <citation type="submission" date="2019-01" db="EMBL/GenBank/DDBJ databases">
        <title>Motilimonas pumilus sp. nov., isolated from the gut of sea cucumber (Apostichopus japonicus).</title>
        <authorList>
            <person name="Wang F.-Q."/>
            <person name="Ren L.-H."/>
            <person name="Lin Y.-W."/>
            <person name="Sun G.-H."/>
            <person name="Du Z.-J."/>
            <person name="Zhao J.-X."/>
            <person name="Liu X.-J."/>
            <person name="Liu L.-J."/>
        </authorList>
    </citation>
    <scope>NUCLEOTIDE SEQUENCE [LARGE SCALE GENOMIC DNA]</scope>
    <source>
        <strain evidence="2 3">PLHSC7-2</strain>
    </source>
</reference>
<dbReference type="Gene3D" id="3.40.50.2000">
    <property type="entry name" value="Glycogen Phosphorylase B"/>
    <property type="match status" value="2"/>
</dbReference>
<comment type="caution">
    <text evidence="2">The sequence shown here is derived from an EMBL/GenBank/DDBJ whole genome shotgun (WGS) entry which is preliminary data.</text>
</comment>
<dbReference type="SUPFAM" id="SSF53756">
    <property type="entry name" value="UDP-Glycosyltransferase/glycogen phosphorylase"/>
    <property type="match status" value="1"/>
</dbReference>
<feature type="domain" description="Glycosyl transferase family 1" evidence="1">
    <location>
        <begin position="199"/>
        <end position="357"/>
    </location>
</feature>
<dbReference type="PANTHER" id="PTHR45947">
    <property type="entry name" value="SULFOQUINOVOSYL TRANSFERASE SQD2"/>
    <property type="match status" value="1"/>
</dbReference>
<dbReference type="AlphaFoldDB" id="A0A418YDT6"/>
<keyword evidence="2" id="KW-0808">Transferase</keyword>
<dbReference type="GO" id="GO:0016758">
    <property type="term" value="F:hexosyltransferase activity"/>
    <property type="evidence" value="ECO:0007669"/>
    <property type="project" value="TreeGrafter"/>
</dbReference>
<name>A0A418YDT6_9GAMM</name>
<dbReference type="EMBL" id="QZCH01000014">
    <property type="protein sequence ID" value="RJG42707.1"/>
    <property type="molecule type" value="Genomic_DNA"/>
</dbReference>
<evidence type="ECO:0000313" key="2">
    <source>
        <dbReference type="EMBL" id="RJG42707.1"/>
    </source>
</evidence>
<dbReference type="InterPro" id="IPR050194">
    <property type="entry name" value="Glycosyltransferase_grp1"/>
</dbReference>
<organism evidence="2 3">
    <name type="scientific">Motilimonas pumila</name>
    <dbReference type="NCBI Taxonomy" id="2303987"/>
    <lineage>
        <taxon>Bacteria</taxon>
        <taxon>Pseudomonadati</taxon>
        <taxon>Pseudomonadota</taxon>
        <taxon>Gammaproteobacteria</taxon>
        <taxon>Alteromonadales</taxon>
        <taxon>Alteromonadales genera incertae sedis</taxon>
        <taxon>Motilimonas</taxon>
    </lineage>
</organism>
<dbReference type="PANTHER" id="PTHR45947:SF3">
    <property type="entry name" value="SULFOQUINOVOSYL TRANSFERASE SQD2"/>
    <property type="match status" value="1"/>
</dbReference>
<proteinExistence type="predicted"/>
<dbReference type="Pfam" id="PF00534">
    <property type="entry name" value="Glycos_transf_1"/>
    <property type="match status" value="1"/>
</dbReference>
<dbReference type="Proteomes" id="UP000283255">
    <property type="component" value="Unassembled WGS sequence"/>
</dbReference>
<evidence type="ECO:0000259" key="1">
    <source>
        <dbReference type="Pfam" id="PF00534"/>
    </source>
</evidence>